<evidence type="ECO:0000313" key="10">
    <source>
        <dbReference type="Proteomes" id="UP000572377"/>
    </source>
</evidence>
<evidence type="ECO:0000256" key="4">
    <source>
        <dbReference type="ARBA" id="ARBA00011881"/>
    </source>
</evidence>
<dbReference type="GO" id="GO:0033971">
    <property type="term" value="F:hydroxyisourate hydrolase activity"/>
    <property type="evidence" value="ECO:0007669"/>
    <property type="project" value="UniProtKB-EC"/>
</dbReference>
<dbReference type="InterPro" id="IPR023419">
    <property type="entry name" value="Transthyretin_CS"/>
</dbReference>
<dbReference type="RefSeq" id="WP_171322518.1">
    <property type="nucleotide sequence ID" value="NZ_JABFBC010000001.1"/>
</dbReference>
<protein>
    <recommendedName>
        <fullName evidence="7">5-hydroxyisourate hydrolase</fullName>
        <shortName evidence="7">HIU hydrolase</shortName>
        <shortName evidence="7">HIUHase</shortName>
        <ecNumber evidence="7">3.5.2.17</ecNumber>
    </recommendedName>
</protein>
<comment type="function">
    <text evidence="2">Catalyzes the hydrolysis of 5-hydroxyisourate (HIU) to 2-oxo-4-hydroxy-4-carboxy-5-ureidoimidazoline (OHCU).</text>
</comment>
<comment type="similarity">
    <text evidence="3 7">Belongs to the transthyretin family. 5-hydroxyisourate hydrolase subfamily.</text>
</comment>
<evidence type="ECO:0000256" key="5">
    <source>
        <dbReference type="ARBA" id="ARBA00022631"/>
    </source>
</evidence>
<dbReference type="InterPro" id="IPR036817">
    <property type="entry name" value="Transthyretin/HIU_hydrolase_sf"/>
</dbReference>
<keyword evidence="5 7" id="KW-0659">Purine metabolism</keyword>
<evidence type="ECO:0000256" key="6">
    <source>
        <dbReference type="ARBA" id="ARBA00022801"/>
    </source>
</evidence>
<evidence type="ECO:0000259" key="8">
    <source>
        <dbReference type="Pfam" id="PF00576"/>
    </source>
</evidence>
<reference evidence="9 10" key="1">
    <citation type="submission" date="2020-05" db="EMBL/GenBank/DDBJ databases">
        <title>Gimesia benthica sp. nov., a novel planctomycete isolated from a deep-sea water sample of the Northwest Indian Ocean.</title>
        <authorList>
            <person name="Wang J."/>
            <person name="Ruan C."/>
            <person name="Song L."/>
            <person name="Zhu Y."/>
            <person name="Li A."/>
            <person name="Zheng X."/>
            <person name="Wang L."/>
            <person name="Lu Z."/>
            <person name="Huang Y."/>
            <person name="Du W."/>
            <person name="Zhou Y."/>
            <person name="Huang L."/>
            <person name="Dai X."/>
        </authorList>
    </citation>
    <scope>NUCLEOTIDE SEQUENCE [LARGE SCALE GENOMIC DNA]</scope>
    <source>
        <strain evidence="9 10">YYQ-30</strain>
    </source>
</reference>
<dbReference type="FunFam" id="2.60.40.180:FF:000005">
    <property type="entry name" value="5-hydroxyisourate hydrolase"/>
    <property type="match status" value="1"/>
</dbReference>
<organism evidence="9 10">
    <name type="scientific">Halovulum dunhuangense</name>
    <dbReference type="NCBI Taxonomy" id="1505036"/>
    <lineage>
        <taxon>Bacteria</taxon>
        <taxon>Pseudomonadati</taxon>
        <taxon>Pseudomonadota</taxon>
        <taxon>Alphaproteobacteria</taxon>
        <taxon>Rhodobacterales</taxon>
        <taxon>Paracoccaceae</taxon>
        <taxon>Halovulum</taxon>
    </lineage>
</organism>
<dbReference type="AlphaFoldDB" id="A0A849KXU0"/>
<dbReference type="EMBL" id="JABFBC010000001">
    <property type="protein sequence ID" value="NNU79487.1"/>
    <property type="molecule type" value="Genomic_DNA"/>
</dbReference>
<evidence type="ECO:0000256" key="3">
    <source>
        <dbReference type="ARBA" id="ARBA00009850"/>
    </source>
</evidence>
<dbReference type="EC" id="3.5.2.17" evidence="7"/>
<dbReference type="InterPro" id="IPR023416">
    <property type="entry name" value="Transthyretin/HIU_hydrolase_d"/>
</dbReference>
<dbReference type="InterPro" id="IPR014306">
    <property type="entry name" value="Hydroxyisourate_hydrolase"/>
</dbReference>
<evidence type="ECO:0000313" key="9">
    <source>
        <dbReference type="EMBL" id="NNU79487.1"/>
    </source>
</evidence>
<dbReference type="GO" id="GO:0006144">
    <property type="term" value="P:purine nucleobase metabolic process"/>
    <property type="evidence" value="ECO:0007669"/>
    <property type="project" value="UniProtKB-KW"/>
</dbReference>
<dbReference type="PANTHER" id="PTHR10395:SF7">
    <property type="entry name" value="5-HYDROXYISOURATE HYDROLASE"/>
    <property type="match status" value="1"/>
</dbReference>
<dbReference type="Gene3D" id="2.60.40.180">
    <property type="entry name" value="Transthyretin/hydroxyisourate hydrolase domain"/>
    <property type="match status" value="1"/>
</dbReference>
<dbReference type="Proteomes" id="UP000572377">
    <property type="component" value="Unassembled WGS sequence"/>
</dbReference>
<comment type="catalytic activity">
    <reaction evidence="1 7">
        <text>5-hydroxyisourate + H2O = 5-hydroxy-2-oxo-4-ureido-2,5-dihydro-1H-imidazole-5-carboxylate + H(+)</text>
        <dbReference type="Rhea" id="RHEA:23736"/>
        <dbReference type="ChEBI" id="CHEBI:15377"/>
        <dbReference type="ChEBI" id="CHEBI:15378"/>
        <dbReference type="ChEBI" id="CHEBI:18072"/>
        <dbReference type="ChEBI" id="CHEBI:58639"/>
        <dbReference type="EC" id="3.5.2.17"/>
    </reaction>
</comment>
<keyword evidence="10" id="KW-1185">Reference proteome</keyword>
<comment type="caution">
    <text evidence="9">The sequence shown here is derived from an EMBL/GenBank/DDBJ whole genome shotgun (WGS) entry which is preliminary data.</text>
</comment>
<dbReference type="InterPro" id="IPR023418">
    <property type="entry name" value="Thyroxine_BS"/>
</dbReference>
<evidence type="ECO:0000256" key="1">
    <source>
        <dbReference type="ARBA" id="ARBA00001043"/>
    </source>
</evidence>
<gene>
    <name evidence="9" type="primary">uraH</name>
    <name evidence="9" type="ORF">HMH01_03455</name>
</gene>
<comment type="subunit">
    <text evidence="4 7">Homotetramer.</text>
</comment>
<proteinExistence type="inferred from homology"/>
<dbReference type="PROSITE" id="PS00769">
    <property type="entry name" value="TRANSTHYRETIN_2"/>
    <property type="match status" value="1"/>
</dbReference>
<name>A0A849KXU0_9RHOB</name>
<dbReference type="PROSITE" id="PS00768">
    <property type="entry name" value="TRANSTHYRETIN_1"/>
    <property type="match status" value="1"/>
</dbReference>
<feature type="domain" description="Transthyretin/hydroxyisourate hydrolase" evidence="8">
    <location>
        <begin position="5"/>
        <end position="116"/>
    </location>
</feature>
<evidence type="ECO:0000256" key="2">
    <source>
        <dbReference type="ARBA" id="ARBA00002704"/>
    </source>
</evidence>
<accession>A0A849KXU0</accession>
<dbReference type="CDD" id="cd05822">
    <property type="entry name" value="TLP_HIUase"/>
    <property type="match status" value="1"/>
</dbReference>
<dbReference type="Pfam" id="PF00576">
    <property type="entry name" value="Transthyretin"/>
    <property type="match status" value="1"/>
</dbReference>
<dbReference type="SUPFAM" id="SSF49472">
    <property type="entry name" value="Transthyretin (synonym: prealbumin)"/>
    <property type="match status" value="1"/>
</dbReference>
<sequence>MAGYLTTHVLDTALGCPAAGLTIELYRIEGEARHAIARAVTNADGRTDQPILGQADFATGTYELVFHAGAYLDRTGAPGGKPRFLDVVPIRFGMAEDDHYHVPLLLSPFGFSTYRGS</sequence>
<dbReference type="NCBIfam" id="TIGR02962">
    <property type="entry name" value="hdxy_isourate"/>
    <property type="match status" value="1"/>
</dbReference>
<evidence type="ECO:0000256" key="7">
    <source>
        <dbReference type="RuleBase" id="RU361270"/>
    </source>
</evidence>
<keyword evidence="6 7" id="KW-0378">Hydrolase</keyword>
<dbReference type="PANTHER" id="PTHR10395">
    <property type="entry name" value="URICASE AND TRANSTHYRETIN-RELATED"/>
    <property type="match status" value="1"/>
</dbReference>